<dbReference type="Pfam" id="PF13373">
    <property type="entry name" value="Dsc3_C"/>
    <property type="match status" value="1"/>
</dbReference>
<feature type="transmembrane region" description="Helical" evidence="2">
    <location>
        <begin position="269"/>
        <end position="290"/>
    </location>
</feature>
<feature type="domain" description="Ubiquitin-like" evidence="3">
    <location>
        <begin position="33"/>
        <end position="90"/>
    </location>
</feature>
<dbReference type="SUPFAM" id="SSF54236">
    <property type="entry name" value="Ubiquitin-like"/>
    <property type="match status" value="1"/>
</dbReference>
<evidence type="ECO:0000256" key="1">
    <source>
        <dbReference type="SAM" id="MobiDB-lite"/>
    </source>
</evidence>
<dbReference type="EMBL" id="ML213509">
    <property type="protein sequence ID" value="TFK52381.1"/>
    <property type="molecule type" value="Genomic_DNA"/>
</dbReference>
<evidence type="ECO:0000256" key="2">
    <source>
        <dbReference type="SAM" id="Phobius"/>
    </source>
</evidence>
<dbReference type="OrthoDB" id="2556122at2759"/>
<feature type="compositionally biased region" description="Basic and acidic residues" evidence="1">
    <location>
        <begin position="1"/>
        <end position="17"/>
    </location>
</feature>
<dbReference type="Proteomes" id="UP000305948">
    <property type="component" value="Unassembled WGS sequence"/>
</dbReference>
<evidence type="ECO:0000313" key="5">
    <source>
        <dbReference type="Proteomes" id="UP000305948"/>
    </source>
</evidence>
<dbReference type="PANTHER" id="PTHR28049">
    <property type="entry name" value="TRANSMEMBRANE PROTEIN YOR223W"/>
    <property type="match status" value="1"/>
</dbReference>
<dbReference type="PROSITE" id="PS50053">
    <property type="entry name" value="UBIQUITIN_2"/>
    <property type="match status" value="1"/>
</dbReference>
<keyword evidence="2" id="KW-0812">Transmembrane</keyword>
<feature type="transmembrane region" description="Helical" evidence="2">
    <location>
        <begin position="223"/>
        <end position="242"/>
    </location>
</feature>
<dbReference type="InterPro" id="IPR000626">
    <property type="entry name" value="Ubiquitin-like_dom"/>
</dbReference>
<dbReference type="InterPro" id="IPR029071">
    <property type="entry name" value="Ubiquitin-like_domsf"/>
</dbReference>
<dbReference type="GO" id="GO:0005783">
    <property type="term" value="C:endoplasmic reticulum"/>
    <property type="evidence" value="ECO:0007669"/>
    <property type="project" value="TreeGrafter"/>
</dbReference>
<dbReference type="InterPro" id="IPR019413">
    <property type="entry name" value="Dsc3_ub-like_dom"/>
</dbReference>
<reference evidence="4 5" key="1">
    <citation type="journal article" date="2019" name="Nat. Ecol. Evol.">
        <title>Megaphylogeny resolves global patterns of mushroom evolution.</title>
        <authorList>
            <person name="Varga T."/>
            <person name="Krizsan K."/>
            <person name="Foldi C."/>
            <person name="Dima B."/>
            <person name="Sanchez-Garcia M."/>
            <person name="Sanchez-Ramirez S."/>
            <person name="Szollosi G.J."/>
            <person name="Szarkandi J.G."/>
            <person name="Papp V."/>
            <person name="Albert L."/>
            <person name="Andreopoulos W."/>
            <person name="Angelini C."/>
            <person name="Antonin V."/>
            <person name="Barry K.W."/>
            <person name="Bougher N.L."/>
            <person name="Buchanan P."/>
            <person name="Buyck B."/>
            <person name="Bense V."/>
            <person name="Catcheside P."/>
            <person name="Chovatia M."/>
            <person name="Cooper J."/>
            <person name="Damon W."/>
            <person name="Desjardin D."/>
            <person name="Finy P."/>
            <person name="Geml J."/>
            <person name="Haridas S."/>
            <person name="Hughes K."/>
            <person name="Justo A."/>
            <person name="Karasinski D."/>
            <person name="Kautmanova I."/>
            <person name="Kiss B."/>
            <person name="Kocsube S."/>
            <person name="Kotiranta H."/>
            <person name="LaButti K.M."/>
            <person name="Lechner B.E."/>
            <person name="Liimatainen K."/>
            <person name="Lipzen A."/>
            <person name="Lukacs Z."/>
            <person name="Mihaltcheva S."/>
            <person name="Morgado L.N."/>
            <person name="Niskanen T."/>
            <person name="Noordeloos M.E."/>
            <person name="Ohm R.A."/>
            <person name="Ortiz-Santana B."/>
            <person name="Ovrebo C."/>
            <person name="Racz N."/>
            <person name="Riley R."/>
            <person name="Savchenko A."/>
            <person name="Shiryaev A."/>
            <person name="Soop K."/>
            <person name="Spirin V."/>
            <person name="Szebenyi C."/>
            <person name="Tomsovsky M."/>
            <person name="Tulloss R.E."/>
            <person name="Uehling J."/>
            <person name="Grigoriev I.V."/>
            <person name="Vagvolgyi C."/>
            <person name="Papp T."/>
            <person name="Martin F.M."/>
            <person name="Miettinen O."/>
            <person name="Hibbett D.S."/>
            <person name="Nagy L.G."/>
        </authorList>
    </citation>
    <scope>NUCLEOTIDE SEQUENCE [LARGE SCALE GENOMIC DNA]</scope>
    <source>
        <strain evidence="4 5">OMC1185</strain>
    </source>
</reference>
<evidence type="ECO:0000313" key="4">
    <source>
        <dbReference type="EMBL" id="TFK52381.1"/>
    </source>
</evidence>
<gene>
    <name evidence="4" type="ORF">OE88DRAFT_1734384</name>
</gene>
<keyword evidence="2" id="KW-0472">Membrane</keyword>
<dbReference type="PANTHER" id="PTHR28049:SF1">
    <property type="entry name" value="DSC E3 UBIQUITIN LIGASE COMPLEX SUBUNIT 3"/>
    <property type="match status" value="1"/>
</dbReference>
<dbReference type="GO" id="GO:0044695">
    <property type="term" value="C:Dsc E3 ubiquitin ligase complex"/>
    <property type="evidence" value="ECO:0007669"/>
    <property type="project" value="InterPro"/>
</dbReference>
<name>A0A5C3NFS9_9AGAM</name>
<evidence type="ECO:0000259" key="3">
    <source>
        <dbReference type="PROSITE" id="PS50053"/>
    </source>
</evidence>
<dbReference type="STRING" id="5364.A0A5C3NFS9"/>
<organism evidence="4 5">
    <name type="scientific">Heliocybe sulcata</name>
    <dbReference type="NCBI Taxonomy" id="5364"/>
    <lineage>
        <taxon>Eukaryota</taxon>
        <taxon>Fungi</taxon>
        <taxon>Dikarya</taxon>
        <taxon>Basidiomycota</taxon>
        <taxon>Agaricomycotina</taxon>
        <taxon>Agaricomycetes</taxon>
        <taxon>Gloeophyllales</taxon>
        <taxon>Gloeophyllaceae</taxon>
        <taxon>Heliocybe</taxon>
    </lineage>
</organism>
<dbReference type="InterPro" id="IPR045226">
    <property type="entry name" value="Dsc3"/>
</dbReference>
<keyword evidence="2" id="KW-1133">Transmembrane helix</keyword>
<dbReference type="AlphaFoldDB" id="A0A5C3NFS9"/>
<dbReference type="Pfam" id="PF10302">
    <property type="entry name" value="Dsc3_N"/>
    <property type="match status" value="1"/>
</dbReference>
<sequence length="292" mass="33031">MSRPLSEKAKGKQRAIEPEQEGGSSSTSAGISRALTVRFTEGFQDLELRVKQGKTVRYIKRQIRDARPELQNRRLRLIHSGKLLTDKTDIYKLLTSLEERQHRRAGVDEDADEVQPLLAANWLHCSVGAELPGGEEDVEVSQTGQIRPLRGFDRLAAAGFSEEDIASIRRQFHNSSAHDYLDSDLGEESDYDERARILEEQWIDALDHPDNSLSDSNPAGSTVVLRGIVMGFFFPLLPFFFFREAKPALFWENGQEHESLGSVIFSKRMQMGIVVGFLANFSFGLWRYLLTT</sequence>
<feature type="region of interest" description="Disordered" evidence="1">
    <location>
        <begin position="1"/>
        <end position="29"/>
    </location>
</feature>
<keyword evidence="5" id="KW-1185">Reference proteome</keyword>
<accession>A0A5C3NFS9</accession>
<proteinExistence type="predicted"/>
<protein>
    <recommendedName>
        <fullName evidence="3">Ubiquitin-like domain-containing protein</fullName>
    </recommendedName>
</protein>
<dbReference type="Gene3D" id="3.10.20.90">
    <property type="entry name" value="Phosphatidylinositol 3-kinase Catalytic Subunit, Chain A, domain 1"/>
    <property type="match status" value="1"/>
</dbReference>
<dbReference type="InterPro" id="IPR025390">
    <property type="entry name" value="Dsc3_C"/>
</dbReference>